<dbReference type="AlphaFoldDB" id="A0AB39US05"/>
<dbReference type="InterPro" id="IPR050960">
    <property type="entry name" value="AB_hydrolase_4_sf"/>
</dbReference>
<evidence type="ECO:0000256" key="2">
    <source>
        <dbReference type="PIRSR" id="PIRSR005211-1"/>
    </source>
</evidence>
<feature type="active site" description="Charge relay system" evidence="2">
    <location>
        <position position="284"/>
    </location>
</feature>
<dbReference type="Gene3D" id="3.40.50.1820">
    <property type="entry name" value="alpha/beta hydrolase"/>
    <property type="match status" value="1"/>
</dbReference>
<evidence type="ECO:0000313" key="4">
    <source>
        <dbReference type="EMBL" id="XDT71079.1"/>
    </source>
</evidence>
<dbReference type="SUPFAM" id="SSF53474">
    <property type="entry name" value="alpha/beta-Hydrolases"/>
    <property type="match status" value="1"/>
</dbReference>
<dbReference type="InterPro" id="IPR000073">
    <property type="entry name" value="AB_hydrolase_1"/>
</dbReference>
<evidence type="ECO:0000256" key="1">
    <source>
        <dbReference type="ARBA" id="ARBA00010884"/>
    </source>
</evidence>
<dbReference type="PIRSF" id="PIRSF005211">
    <property type="entry name" value="Ab_hydro_YheT"/>
    <property type="match status" value="1"/>
</dbReference>
<accession>A0AB39US05</accession>
<feature type="active site" description="Charge relay system" evidence="2">
    <location>
        <position position="311"/>
    </location>
</feature>
<dbReference type="GO" id="GO:0047372">
    <property type="term" value="F:monoacylglycerol lipase activity"/>
    <property type="evidence" value="ECO:0007669"/>
    <property type="project" value="TreeGrafter"/>
</dbReference>
<dbReference type="RefSeq" id="WP_369600118.1">
    <property type="nucleotide sequence ID" value="NZ_CP154858.1"/>
</dbReference>
<proteinExistence type="inferred from homology"/>
<dbReference type="Pfam" id="PF00561">
    <property type="entry name" value="Abhydrolase_1"/>
    <property type="match status" value="1"/>
</dbReference>
<comment type="similarity">
    <text evidence="1">Belongs to the AB hydrolase superfamily. AB hydrolase 4 family.</text>
</comment>
<keyword evidence="4" id="KW-0378">Hydrolase</keyword>
<feature type="domain" description="AB hydrolase-1" evidence="3">
    <location>
        <begin position="81"/>
        <end position="317"/>
    </location>
</feature>
<dbReference type="InterPro" id="IPR012020">
    <property type="entry name" value="ABHD4"/>
</dbReference>
<dbReference type="GO" id="GO:0034338">
    <property type="term" value="F:short-chain carboxylesterase activity"/>
    <property type="evidence" value="ECO:0007669"/>
    <property type="project" value="TreeGrafter"/>
</dbReference>
<dbReference type="PANTHER" id="PTHR10794:SF63">
    <property type="entry name" value="ALPHA_BETA HYDROLASE 1, ISOFORM A"/>
    <property type="match status" value="1"/>
</dbReference>
<sequence>MTQLNTPLHREERVPWKPAPGLRNRHVQSILASLKLRRPLARRRAREALAVAQDWILDAGDGRRLHGVFSPQKQEDAPLAVLLHGWEGCADSLYILSLTAELYRRGWQIFRLHLRDHGPSHHLNPELFHANRLDEVVMALADLQQRTGAANWAMVGFSLGGNFTLRTALAAPEAGLKMGHAVAVSPVLEPIHTLEALETGLPLYRAYFRKKWLRSIRRKAEVHPGAVDVDAFVRSRSLSAMTEHFVREHTPYPDPESYFAGYAVTGNALEKLRIPTTLIFAEDDPVIPARDLQRLRGNPNLHILRTAHGGHCGFIQDYRLTAWVDGVIAGKLEPLRS</sequence>
<name>A0AB39US05_9GAMM</name>
<dbReference type="EMBL" id="CP154858">
    <property type="protein sequence ID" value="XDT71079.1"/>
    <property type="molecule type" value="Genomic_DNA"/>
</dbReference>
<protein>
    <submittedName>
        <fullName evidence="4">Alpha/beta fold hydrolase</fullName>
    </submittedName>
</protein>
<reference evidence="4" key="1">
    <citation type="submission" date="2024-05" db="EMBL/GenBank/DDBJ databases">
        <title>Genome sequencing of novel strain.</title>
        <authorList>
            <person name="Ganbat D."/>
            <person name="Ganbat S."/>
            <person name="Lee S.-J."/>
        </authorList>
    </citation>
    <scope>NUCLEOTIDE SEQUENCE</scope>
    <source>
        <strain evidence="4">SMD15-11</strain>
    </source>
</reference>
<gene>
    <name evidence="4" type="ORF">AAIA72_09675</name>
</gene>
<dbReference type="InterPro" id="IPR029058">
    <property type="entry name" value="AB_hydrolase_fold"/>
</dbReference>
<evidence type="ECO:0000259" key="3">
    <source>
        <dbReference type="Pfam" id="PF00561"/>
    </source>
</evidence>
<dbReference type="KEGG" id="tcd:AAIA72_09675"/>
<dbReference type="PANTHER" id="PTHR10794">
    <property type="entry name" value="ABHYDROLASE DOMAIN-CONTAINING PROTEIN"/>
    <property type="match status" value="1"/>
</dbReference>
<organism evidence="4">
    <name type="scientific">Thermohahella caldifontis</name>
    <dbReference type="NCBI Taxonomy" id="3142973"/>
    <lineage>
        <taxon>Bacteria</taxon>
        <taxon>Pseudomonadati</taxon>
        <taxon>Pseudomonadota</taxon>
        <taxon>Gammaproteobacteria</taxon>
        <taxon>Oceanospirillales</taxon>
        <taxon>Hahellaceae</taxon>
        <taxon>Thermohahella</taxon>
    </lineage>
</organism>
<feature type="active site" description="Charge relay system" evidence="2">
    <location>
        <position position="158"/>
    </location>
</feature>